<accession>A0A5C3N6D1</accession>
<dbReference type="AlphaFoldDB" id="A0A5C3N6D1"/>
<dbReference type="InterPro" id="IPR013149">
    <property type="entry name" value="ADH-like_C"/>
</dbReference>
<organism evidence="7 8">
    <name type="scientific">Heliocybe sulcata</name>
    <dbReference type="NCBI Taxonomy" id="5364"/>
    <lineage>
        <taxon>Eukaryota</taxon>
        <taxon>Fungi</taxon>
        <taxon>Dikarya</taxon>
        <taxon>Basidiomycota</taxon>
        <taxon>Agaricomycotina</taxon>
        <taxon>Agaricomycetes</taxon>
        <taxon>Gloeophyllales</taxon>
        <taxon>Gloeophyllaceae</taxon>
        <taxon>Heliocybe</taxon>
    </lineage>
</organism>
<evidence type="ECO:0000256" key="1">
    <source>
        <dbReference type="ARBA" id="ARBA00001947"/>
    </source>
</evidence>
<reference evidence="7 8" key="1">
    <citation type="journal article" date="2019" name="Nat. Ecol. Evol.">
        <title>Megaphylogeny resolves global patterns of mushroom evolution.</title>
        <authorList>
            <person name="Varga T."/>
            <person name="Krizsan K."/>
            <person name="Foldi C."/>
            <person name="Dima B."/>
            <person name="Sanchez-Garcia M."/>
            <person name="Sanchez-Ramirez S."/>
            <person name="Szollosi G.J."/>
            <person name="Szarkandi J.G."/>
            <person name="Papp V."/>
            <person name="Albert L."/>
            <person name="Andreopoulos W."/>
            <person name="Angelini C."/>
            <person name="Antonin V."/>
            <person name="Barry K.W."/>
            <person name="Bougher N.L."/>
            <person name="Buchanan P."/>
            <person name="Buyck B."/>
            <person name="Bense V."/>
            <person name="Catcheside P."/>
            <person name="Chovatia M."/>
            <person name="Cooper J."/>
            <person name="Damon W."/>
            <person name="Desjardin D."/>
            <person name="Finy P."/>
            <person name="Geml J."/>
            <person name="Haridas S."/>
            <person name="Hughes K."/>
            <person name="Justo A."/>
            <person name="Karasinski D."/>
            <person name="Kautmanova I."/>
            <person name="Kiss B."/>
            <person name="Kocsube S."/>
            <person name="Kotiranta H."/>
            <person name="LaButti K.M."/>
            <person name="Lechner B.E."/>
            <person name="Liimatainen K."/>
            <person name="Lipzen A."/>
            <person name="Lukacs Z."/>
            <person name="Mihaltcheva S."/>
            <person name="Morgado L.N."/>
            <person name="Niskanen T."/>
            <person name="Noordeloos M.E."/>
            <person name="Ohm R.A."/>
            <person name="Ortiz-Santana B."/>
            <person name="Ovrebo C."/>
            <person name="Racz N."/>
            <person name="Riley R."/>
            <person name="Savchenko A."/>
            <person name="Shiryaev A."/>
            <person name="Soop K."/>
            <person name="Spirin V."/>
            <person name="Szebenyi C."/>
            <person name="Tomsovsky M."/>
            <person name="Tulloss R.E."/>
            <person name="Uehling J."/>
            <person name="Grigoriev I.V."/>
            <person name="Vagvolgyi C."/>
            <person name="Papp T."/>
            <person name="Martin F.M."/>
            <person name="Miettinen O."/>
            <person name="Hibbett D.S."/>
            <person name="Nagy L.G."/>
        </authorList>
    </citation>
    <scope>NUCLEOTIDE SEQUENCE [LARGE SCALE GENOMIC DNA]</scope>
    <source>
        <strain evidence="7 8">OMC1185</strain>
    </source>
</reference>
<keyword evidence="3" id="KW-0479">Metal-binding</keyword>
<dbReference type="GO" id="GO:0016491">
    <property type="term" value="F:oxidoreductase activity"/>
    <property type="evidence" value="ECO:0007669"/>
    <property type="project" value="UniProtKB-KW"/>
</dbReference>
<keyword evidence="4" id="KW-0862">Zinc</keyword>
<protein>
    <submittedName>
        <fullName evidence="7">Alcohol dehydogenase</fullName>
    </submittedName>
</protein>
<dbReference type="SMART" id="SM00829">
    <property type="entry name" value="PKS_ER"/>
    <property type="match status" value="1"/>
</dbReference>
<dbReference type="Gene3D" id="3.40.50.720">
    <property type="entry name" value="NAD(P)-binding Rossmann-like Domain"/>
    <property type="match status" value="1"/>
</dbReference>
<evidence type="ECO:0000256" key="3">
    <source>
        <dbReference type="ARBA" id="ARBA00022723"/>
    </source>
</evidence>
<dbReference type="SUPFAM" id="SSF51735">
    <property type="entry name" value="NAD(P)-binding Rossmann-fold domains"/>
    <property type="match status" value="1"/>
</dbReference>
<evidence type="ECO:0000259" key="6">
    <source>
        <dbReference type="SMART" id="SM00829"/>
    </source>
</evidence>
<dbReference type="OrthoDB" id="1879366at2759"/>
<dbReference type="InterPro" id="IPR020843">
    <property type="entry name" value="ER"/>
</dbReference>
<dbReference type="SUPFAM" id="SSF50129">
    <property type="entry name" value="GroES-like"/>
    <property type="match status" value="1"/>
</dbReference>
<dbReference type="Gene3D" id="3.90.180.10">
    <property type="entry name" value="Medium-chain alcohol dehydrogenases, catalytic domain"/>
    <property type="match status" value="1"/>
</dbReference>
<evidence type="ECO:0000313" key="7">
    <source>
        <dbReference type="EMBL" id="TFK52066.1"/>
    </source>
</evidence>
<dbReference type="Proteomes" id="UP000305948">
    <property type="component" value="Unassembled WGS sequence"/>
</dbReference>
<keyword evidence="8" id="KW-1185">Reference proteome</keyword>
<dbReference type="STRING" id="5364.A0A5C3N6D1"/>
<dbReference type="InterPro" id="IPR013154">
    <property type="entry name" value="ADH-like_N"/>
</dbReference>
<dbReference type="InterPro" id="IPR011032">
    <property type="entry name" value="GroES-like_sf"/>
</dbReference>
<keyword evidence="5" id="KW-0560">Oxidoreductase</keyword>
<dbReference type="Pfam" id="PF00107">
    <property type="entry name" value="ADH_zinc_N"/>
    <property type="match status" value="1"/>
</dbReference>
<name>A0A5C3N6D1_9AGAM</name>
<comment type="cofactor">
    <cofactor evidence="1">
        <name>Zn(2+)</name>
        <dbReference type="ChEBI" id="CHEBI:29105"/>
    </cofactor>
</comment>
<sequence length="331" mass="34530">MSAYRWHPGVHEPVAESVPIPKPGAHEVLVRILAAGVCGSDYTLFKGVWPFPDPFTAGHEGAGVVESMGSPGTYVAVLGMNACFQASCSFCSSGKDNLCRSPPWYGLGYDGMWAPYCVLPAAALVVVTGDTSSIPPGIAAVSTDAVLTPYHAIRSNVRPGQTVLIVGCGGLGHSAVQIAKNCTAGSFVVACDVRHSILDGATALGADLAATPDELPALIEEHSLHIDVVIDIVGTNASLQTAVSAVAKCGTIVLVGMGSETVALQVVPSSHKELTVKSTIWGTKSELRGVLHAIKEEHIRPHVEIRSLHECGMVLKEMGEGKLKARVALMP</sequence>
<gene>
    <name evidence="7" type="ORF">OE88DRAFT_1712472</name>
</gene>
<dbReference type="CDD" id="cd08254">
    <property type="entry name" value="hydroxyacyl_CoA_DH"/>
    <property type="match status" value="1"/>
</dbReference>
<evidence type="ECO:0000256" key="2">
    <source>
        <dbReference type="ARBA" id="ARBA00008072"/>
    </source>
</evidence>
<evidence type="ECO:0000313" key="8">
    <source>
        <dbReference type="Proteomes" id="UP000305948"/>
    </source>
</evidence>
<dbReference type="PANTHER" id="PTHR42940">
    <property type="entry name" value="ALCOHOL DEHYDROGENASE 1-RELATED"/>
    <property type="match status" value="1"/>
</dbReference>
<comment type="similarity">
    <text evidence="2">Belongs to the zinc-containing alcohol dehydrogenase family.</text>
</comment>
<dbReference type="InterPro" id="IPR036291">
    <property type="entry name" value="NAD(P)-bd_dom_sf"/>
</dbReference>
<feature type="domain" description="Enoyl reductase (ER)" evidence="6">
    <location>
        <begin position="9"/>
        <end position="329"/>
    </location>
</feature>
<evidence type="ECO:0000256" key="4">
    <source>
        <dbReference type="ARBA" id="ARBA00022833"/>
    </source>
</evidence>
<dbReference type="EMBL" id="ML213510">
    <property type="protein sequence ID" value="TFK52066.1"/>
    <property type="molecule type" value="Genomic_DNA"/>
</dbReference>
<dbReference type="Pfam" id="PF08240">
    <property type="entry name" value="ADH_N"/>
    <property type="match status" value="1"/>
</dbReference>
<dbReference type="GO" id="GO:0046872">
    <property type="term" value="F:metal ion binding"/>
    <property type="evidence" value="ECO:0007669"/>
    <property type="project" value="UniProtKB-KW"/>
</dbReference>
<evidence type="ECO:0000256" key="5">
    <source>
        <dbReference type="ARBA" id="ARBA00023002"/>
    </source>
</evidence>
<proteinExistence type="inferred from homology"/>
<dbReference type="PANTHER" id="PTHR42940:SF8">
    <property type="entry name" value="VACUOLAR PROTEIN SORTING-ASSOCIATED PROTEIN 11"/>
    <property type="match status" value="1"/>
</dbReference>